<comment type="caution">
    <text evidence="2">The sequence shown here is derived from an EMBL/GenBank/DDBJ whole genome shotgun (WGS) entry which is preliminary data.</text>
</comment>
<feature type="non-terminal residue" evidence="2">
    <location>
        <position position="1"/>
    </location>
</feature>
<dbReference type="Pfam" id="PF12796">
    <property type="entry name" value="Ank_2"/>
    <property type="match status" value="1"/>
</dbReference>
<dbReference type="PANTHER" id="PTHR46546:SF4">
    <property type="entry name" value="SHEWANELLA-LIKE PROTEIN PHOSPHATASE 1"/>
    <property type="match status" value="1"/>
</dbReference>
<dbReference type="Pfam" id="PF00149">
    <property type="entry name" value="Metallophos"/>
    <property type="match status" value="1"/>
</dbReference>
<dbReference type="SUPFAM" id="SSF48403">
    <property type="entry name" value="Ankyrin repeat"/>
    <property type="match status" value="1"/>
</dbReference>
<dbReference type="Gene3D" id="1.25.40.20">
    <property type="entry name" value="Ankyrin repeat-containing domain"/>
    <property type="match status" value="1"/>
</dbReference>
<dbReference type="AlphaFoldDB" id="A0A0F9BYL9"/>
<dbReference type="PROSITE" id="PS50088">
    <property type="entry name" value="ANK_REPEAT"/>
    <property type="match status" value="1"/>
</dbReference>
<proteinExistence type="predicted"/>
<dbReference type="SUPFAM" id="SSF56300">
    <property type="entry name" value="Metallo-dependent phosphatases"/>
    <property type="match status" value="1"/>
</dbReference>
<dbReference type="SMART" id="SM00248">
    <property type="entry name" value="ANK"/>
    <property type="match status" value="2"/>
</dbReference>
<dbReference type="InterPro" id="IPR002110">
    <property type="entry name" value="Ankyrin_rpt"/>
</dbReference>
<dbReference type="InterPro" id="IPR029052">
    <property type="entry name" value="Metallo-depent_PP-like"/>
</dbReference>
<protein>
    <recommendedName>
        <fullName evidence="1">Calcineurin-like phosphoesterase domain-containing protein</fullName>
    </recommendedName>
</protein>
<dbReference type="InterPro" id="IPR004843">
    <property type="entry name" value="Calcineurin-like_PHP"/>
</dbReference>
<dbReference type="PANTHER" id="PTHR46546">
    <property type="entry name" value="SHEWANELLA-LIKE PROTEIN PHOSPHATASE 1"/>
    <property type="match status" value="1"/>
</dbReference>
<gene>
    <name evidence="2" type="ORF">LCGC14_2672850</name>
</gene>
<dbReference type="PROSITE" id="PS50297">
    <property type="entry name" value="ANK_REP_REGION"/>
    <property type="match status" value="1"/>
</dbReference>
<dbReference type="Gene3D" id="3.60.21.10">
    <property type="match status" value="1"/>
</dbReference>
<reference evidence="2" key="1">
    <citation type="journal article" date="2015" name="Nature">
        <title>Complex archaea that bridge the gap between prokaryotes and eukaryotes.</title>
        <authorList>
            <person name="Spang A."/>
            <person name="Saw J.H."/>
            <person name="Jorgensen S.L."/>
            <person name="Zaremba-Niedzwiedzka K."/>
            <person name="Martijn J."/>
            <person name="Lind A.E."/>
            <person name="van Eijk R."/>
            <person name="Schleper C."/>
            <person name="Guy L."/>
            <person name="Ettema T.J."/>
        </authorList>
    </citation>
    <scope>NUCLEOTIDE SEQUENCE</scope>
</reference>
<evidence type="ECO:0000313" key="2">
    <source>
        <dbReference type="EMBL" id="KKK95434.1"/>
    </source>
</evidence>
<name>A0A0F9BYL9_9ZZZZ</name>
<feature type="domain" description="Calcineurin-like phosphoesterase" evidence="1">
    <location>
        <begin position="160"/>
        <end position="379"/>
    </location>
</feature>
<sequence length="429" mass="49005">SSDVAKVSLVLDAGADKEAEDHEGNTALYYAASSGNLKITRFLVRNGANLHHKNNTQQTPYDMAVQTRKQEVAKFLREEAQSNLPELLDGPYIKWVGKKKIKAFYMVHDSNSGITRRSKSNFKADSDPYLIQGFATDSMDYIVYSQKGISPDLTDEAELVMVIGDIHGGYDSLVVFLQNNHVIDRSMNWIWGNGHLVFVGDIFDRGDKVTEALWLIYRIESQASEEGGAVHLILGNHELMVLEGDLNYVADKYLLMSERLNLNYSLFFGKKTVLGQWLRIKNTIIRINGYMFVHAGLSTDILETGLTMHEINDHIRYFINHPDRKDYEGVNRNTLLGPNGPFWYRGYLKNNRQYEHMAEDDLEKVLEYFDADRIFIGHTNVEEITPLYNNRVFAIDVPFYSHKHSMYGLLLDAGDVFLLNTSAEKKQIN</sequence>
<dbReference type="InterPro" id="IPR036770">
    <property type="entry name" value="Ankyrin_rpt-contain_sf"/>
</dbReference>
<evidence type="ECO:0000259" key="1">
    <source>
        <dbReference type="Pfam" id="PF00149"/>
    </source>
</evidence>
<dbReference type="GO" id="GO:0016787">
    <property type="term" value="F:hydrolase activity"/>
    <property type="evidence" value="ECO:0007669"/>
    <property type="project" value="InterPro"/>
</dbReference>
<organism evidence="2">
    <name type="scientific">marine sediment metagenome</name>
    <dbReference type="NCBI Taxonomy" id="412755"/>
    <lineage>
        <taxon>unclassified sequences</taxon>
        <taxon>metagenomes</taxon>
        <taxon>ecological metagenomes</taxon>
    </lineage>
</organism>
<accession>A0A0F9BYL9</accession>
<dbReference type="EMBL" id="LAZR01046911">
    <property type="protein sequence ID" value="KKK95434.1"/>
    <property type="molecule type" value="Genomic_DNA"/>
</dbReference>